<evidence type="ECO:0000256" key="18">
    <source>
        <dbReference type="ARBA" id="ARBA00024827"/>
    </source>
</evidence>
<evidence type="ECO:0000256" key="20">
    <source>
        <dbReference type="SAM" id="Coils"/>
    </source>
</evidence>
<keyword evidence="20" id="KW-0175">Coiled coil</keyword>
<dbReference type="EMBL" id="CADCTK010000875">
    <property type="protein sequence ID" value="CAA9286477.1"/>
    <property type="molecule type" value="Genomic_DNA"/>
</dbReference>
<dbReference type="PROSITE" id="PS50885">
    <property type="entry name" value="HAMP"/>
    <property type="match status" value="1"/>
</dbReference>
<dbReference type="InterPro" id="IPR050482">
    <property type="entry name" value="Sensor_HK_TwoCompSys"/>
</dbReference>
<keyword evidence="9" id="KW-0597">Phosphoprotein</keyword>
<dbReference type="Pfam" id="PF02518">
    <property type="entry name" value="HATPase_c"/>
    <property type="match status" value="1"/>
</dbReference>
<organism evidence="24">
    <name type="scientific">uncultured Chloroflexia bacterium</name>
    <dbReference type="NCBI Taxonomy" id="1672391"/>
    <lineage>
        <taxon>Bacteria</taxon>
        <taxon>Bacillati</taxon>
        <taxon>Chloroflexota</taxon>
        <taxon>Chloroflexia</taxon>
        <taxon>environmental samples</taxon>
    </lineage>
</organism>
<dbReference type="GO" id="GO:0005737">
    <property type="term" value="C:cytoplasm"/>
    <property type="evidence" value="ECO:0007669"/>
    <property type="project" value="UniProtKB-SubCell"/>
</dbReference>
<keyword evidence="21" id="KW-1133">Transmembrane helix</keyword>
<dbReference type="Pfam" id="PF07730">
    <property type="entry name" value="HisKA_3"/>
    <property type="match status" value="1"/>
</dbReference>
<evidence type="ECO:0000256" key="6">
    <source>
        <dbReference type="ARBA" id="ARBA00017322"/>
    </source>
</evidence>
<evidence type="ECO:0000256" key="2">
    <source>
        <dbReference type="ARBA" id="ARBA00001966"/>
    </source>
</evidence>
<evidence type="ECO:0000256" key="4">
    <source>
        <dbReference type="ARBA" id="ARBA00004496"/>
    </source>
</evidence>
<evidence type="ECO:0000256" key="7">
    <source>
        <dbReference type="ARBA" id="ARBA00022485"/>
    </source>
</evidence>
<dbReference type="GO" id="GO:0046872">
    <property type="term" value="F:metal ion binding"/>
    <property type="evidence" value="ECO:0007669"/>
    <property type="project" value="UniProtKB-KW"/>
</dbReference>
<comment type="subcellular location">
    <subcellularLocation>
        <location evidence="4">Cytoplasm</location>
    </subcellularLocation>
    <subcellularLocation>
        <location evidence="3">Membrane</location>
    </subcellularLocation>
</comment>
<name>A0A6J4JT11_9CHLR</name>
<evidence type="ECO:0000256" key="11">
    <source>
        <dbReference type="ARBA" id="ARBA00022723"/>
    </source>
</evidence>
<dbReference type="PANTHER" id="PTHR24421:SF10">
    <property type="entry name" value="NITRATE_NITRITE SENSOR PROTEIN NARQ"/>
    <property type="match status" value="1"/>
</dbReference>
<evidence type="ECO:0000256" key="9">
    <source>
        <dbReference type="ARBA" id="ARBA00022553"/>
    </source>
</evidence>
<keyword evidence="12" id="KW-0547">Nucleotide-binding</keyword>
<dbReference type="InterPro" id="IPR004358">
    <property type="entry name" value="Sig_transdc_His_kin-like_C"/>
</dbReference>
<proteinExistence type="predicted"/>
<keyword evidence="17" id="KW-0411">Iron-sulfur</keyword>
<comment type="function">
    <text evidence="18">Member of the two-component regulatory system NreB/NreC involved in the control of dissimilatory nitrate/nitrite reduction in response to oxygen. NreB functions as a direct oxygen sensor histidine kinase which is autophosphorylated, in the absence of oxygen, probably at the conserved histidine residue, and transfers its phosphate group probably to a conserved aspartate residue of NreC. NreB/NreC activates the expression of the nitrate (narGHJI) and nitrite (nir) reductase operons, as well as the putative nitrate transporter gene narT.</text>
</comment>
<dbReference type="SMART" id="SM00387">
    <property type="entry name" value="HATPase_c"/>
    <property type="match status" value="1"/>
</dbReference>
<dbReference type="AlphaFoldDB" id="A0A6J4JT11"/>
<keyword evidence="8" id="KW-0963">Cytoplasm</keyword>
<dbReference type="EC" id="2.7.13.3" evidence="5"/>
<keyword evidence="7" id="KW-0004">4Fe-4S</keyword>
<dbReference type="SUPFAM" id="SSF158472">
    <property type="entry name" value="HAMP domain-like"/>
    <property type="match status" value="1"/>
</dbReference>
<dbReference type="SMART" id="SM00304">
    <property type="entry name" value="HAMP"/>
    <property type="match status" value="1"/>
</dbReference>
<evidence type="ECO:0000256" key="3">
    <source>
        <dbReference type="ARBA" id="ARBA00004370"/>
    </source>
</evidence>
<comment type="cofactor">
    <cofactor evidence="2">
        <name>[4Fe-4S] cluster</name>
        <dbReference type="ChEBI" id="CHEBI:49883"/>
    </cofactor>
</comment>
<keyword evidence="21" id="KW-0812">Transmembrane</keyword>
<reference evidence="24" key="1">
    <citation type="submission" date="2020-02" db="EMBL/GenBank/DDBJ databases">
        <authorList>
            <person name="Meier V. D."/>
        </authorList>
    </citation>
    <scope>NUCLEOTIDE SEQUENCE</scope>
    <source>
        <strain evidence="24">AVDCRST_MAG26</strain>
    </source>
</reference>
<dbReference type="Gene3D" id="6.10.340.10">
    <property type="match status" value="1"/>
</dbReference>
<dbReference type="PROSITE" id="PS50109">
    <property type="entry name" value="HIS_KIN"/>
    <property type="match status" value="1"/>
</dbReference>
<keyword evidence="14" id="KW-0067">ATP-binding</keyword>
<evidence type="ECO:0000256" key="8">
    <source>
        <dbReference type="ARBA" id="ARBA00022490"/>
    </source>
</evidence>
<feature type="coiled-coil region" evidence="20">
    <location>
        <begin position="100"/>
        <end position="152"/>
    </location>
</feature>
<dbReference type="GO" id="GO:0046983">
    <property type="term" value="F:protein dimerization activity"/>
    <property type="evidence" value="ECO:0007669"/>
    <property type="project" value="InterPro"/>
</dbReference>
<keyword evidence="15" id="KW-0408">Iron</keyword>
<evidence type="ECO:0000256" key="15">
    <source>
        <dbReference type="ARBA" id="ARBA00023004"/>
    </source>
</evidence>
<evidence type="ECO:0000256" key="14">
    <source>
        <dbReference type="ARBA" id="ARBA00022840"/>
    </source>
</evidence>
<dbReference type="CDD" id="cd06225">
    <property type="entry name" value="HAMP"/>
    <property type="match status" value="1"/>
</dbReference>
<dbReference type="PANTHER" id="PTHR24421">
    <property type="entry name" value="NITRATE/NITRITE SENSOR PROTEIN NARX-RELATED"/>
    <property type="match status" value="1"/>
</dbReference>
<comment type="catalytic activity">
    <reaction evidence="1">
        <text>ATP + protein L-histidine = ADP + protein N-phospho-L-histidine.</text>
        <dbReference type="EC" id="2.7.13.3"/>
    </reaction>
</comment>
<dbReference type="InterPro" id="IPR011712">
    <property type="entry name" value="Sig_transdc_His_kin_sub3_dim/P"/>
</dbReference>
<dbReference type="GO" id="GO:0005524">
    <property type="term" value="F:ATP binding"/>
    <property type="evidence" value="ECO:0007669"/>
    <property type="project" value="UniProtKB-KW"/>
</dbReference>
<evidence type="ECO:0000256" key="21">
    <source>
        <dbReference type="SAM" id="Phobius"/>
    </source>
</evidence>
<dbReference type="InterPro" id="IPR036890">
    <property type="entry name" value="HATPase_C_sf"/>
</dbReference>
<evidence type="ECO:0000256" key="16">
    <source>
        <dbReference type="ARBA" id="ARBA00023012"/>
    </source>
</evidence>
<dbReference type="Pfam" id="PF00672">
    <property type="entry name" value="HAMP"/>
    <property type="match status" value="1"/>
</dbReference>
<dbReference type="SUPFAM" id="SSF55874">
    <property type="entry name" value="ATPase domain of HSP90 chaperone/DNA topoisomerase II/histidine kinase"/>
    <property type="match status" value="1"/>
</dbReference>
<keyword evidence="10" id="KW-0808">Transferase</keyword>
<accession>A0A6J4JT11</accession>
<evidence type="ECO:0000259" key="23">
    <source>
        <dbReference type="PROSITE" id="PS50885"/>
    </source>
</evidence>
<dbReference type="CDD" id="cd16917">
    <property type="entry name" value="HATPase_UhpB-NarQ-NarX-like"/>
    <property type="match status" value="1"/>
</dbReference>
<dbReference type="Gene3D" id="1.20.5.1930">
    <property type="match status" value="1"/>
</dbReference>
<evidence type="ECO:0000256" key="17">
    <source>
        <dbReference type="ARBA" id="ARBA00023014"/>
    </source>
</evidence>
<keyword evidence="16" id="KW-0902">Two-component regulatory system</keyword>
<protein>
    <recommendedName>
        <fullName evidence="6">Oxygen sensor histidine kinase NreB</fullName>
        <ecNumber evidence="5">2.7.13.3</ecNumber>
    </recommendedName>
    <alternativeName>
        <fullName evidence="19">Nitrogen regulation protein B</fullName>
    </alternativeName>
</protein>
<evidence type="ECO:0000256" key="19">
    <source>
        <dbReference type="ARBA" id="ARBA00030800"/>
    </source>
</evidence>
<dbReference type="GO" id="GO:0016020">
    <property type="term" value="C:membrane"/>
    <property type="evidence" value="ECO:0007669"/>
    <property type="project" value="UniProtKB-SubCell"/>
</dbReference>
<evidence type="ECO:0000313" key="24">
    <source>
        <dbReference type="EMBL" id="CAA9286477.1"/>
    </source>
</evidence>
<feature type="domain" description="HAMP" evidence="23">
    <location>
        <begin position="61"/>
        <end position="115"/>
    </location>
</feature>
<evidence type="ECO:0000259" key="22">
    <source>
        <dbReference type="PROSITE" id="PS50109"/>
    </source>
</evidence>
<evidence type="ECO:0000256" key="10">
    <source>
        <dbReference type="ARBA" id="ARBA00022679"/>
    </source>
</evidence>
<sequence>MRRWPLVYQILIVNSAIVFLGAIAGTAITRQLASQSSVALTAFFAVLGLLLSVLANYLLLRVALKPLLVLQTVAELVAEGDINVRAGKLADGEPSLARLADTFNQMLDRLEEDTQAIERSRTLTEQLAQQVLSAQEEERRRIARELHDETLQALATLVIYADAATDAAREREIPALQDALVRLRGVADNTLGDLRNIIADLRPSLLDDLGLPTAIRWQAQHRLENAGIRVDVQVRGEGRRLNPAVEIALYRVSQEAISNVLKHAHASYVEIDLDLSRDDCVALRIEDDGAGFKFEPQGRSTGRGVGLFGMHERISLVGGELAIDSAPGEGTELRISVPLAGRTVEQALVAAPV</sequence>
<feature type="transmembrane region" description="Helical" evidence="21">
    <location>
        <begin position="6"/>
        <end position="28"/>
    </location>
</feature>
<keyword evidence="21" id="KW-0472">Membrane</keyword>
<dbReference type="Gene3D" id="3.30.565.10">
    <property type="entry name" value="Histidine kinase-like ATPase, C-terminal domain"/>
    <property type="match status" value="1"/>
</dbReference>
<evidence type="ECO:0000256" key="1">
    <source>
        <dbReference type="ARBA" id="ARBA00000085"/>
    </source>
</evidence>
<gene>
    <name evidence="24" type="ORF">AVDCRST_MAG26-3772</name>
</gene>
<evidence type="ECO:0000256" key="13">
    <source>
        <dbReference type="ARBA" id="ARBA00022777"/>
    </source>
</evidence>
<evidence type="ECO:0000256" key="5">
    <source>
        <dbReference type="ARBA" id="ARBA00012438"/>
    </source>
</evidence>
<dbReference type="GO" id="GO:0000155">
    <property type="term" value="F:phosphorelay sensor kinase activity"/>
    <property type="evidence" value="ECO:0007669"/>
    <property type="project" value="InterPro"/>
</dbReference>
<dbReference type="GO" id="GO:0051539">
    <property type="term" value="F:4 iron, 4 sulfur cluster binding"/>
    <property type="evidence" value="ECO:0007669"/>
    <property type="project" value="UniProtKB-KW"/>
</dbReference>
<feature type="domain" description="Histidine kinase" evidence="22">
    <location>
        <begin position="249"/>
        <end position="341"/>
    </location>
</feature>
<keyword evidence="11" id="KW-0479">Metal-binding</keyword>
<dbReference type="InterPro" id="IPR005467">
    <property type="entry name" value="His_kinase_dom"/>
</dbReference>
<dbReference type="PRINTS" id="PR00344">
    <property type="entry name" value="BCTRLSENSOR"/>
</dbReference>
<dbReference type="InterPro" id="IPR003594">
    <property type="entry name" value="HATPase_dom"/>
</dbReference>
<dbReference type="InterPro" id="IPR003660">
    <property type="entry name" value="HAMP_dom"/>
</dbReference>
<feature type="transmembrane region" description="Helical" evidence="21">
    <location>
        <begin position="40"/>
        <end position="60"/>
    </location>
</feature>
<keyword evidence="13 24" id="KW-0418">Kinase</keyword>
<evidence type="ECO:0000256" key="12">
    <source>
        <dbReference type="ARBA" id="ARBA00022741"/>
    </source>
</evidence>